<evidence type="ECO:0000313" key="4">
    <source>
        <dbReference type="Proteomes" id="UP001237642"/>
    </source>
</evidence>
<gene>
    <name evidence="3" type="ORF">POM88_034842</name>
</gene>
<evidence type="ECO:0000256" key="1">
    <source>
        <dbReference type="ARBA" id="ARBA00008668"/>
    </source>
</evidence>
<evidence type="ECO:0000313" key="3">
    <source>
        <dbReference type="EMBL" id="KAK1368750.1"/>
    </source>
</evidence>
<dbReference type="CDD" id="cd01837">
    <property type="entry name" value="SGNH_plant_lipase_like"/>
    <property type="match status" value="1"/>
</dbReference>
<dbReference type="Pfam" id="PF00657">
    <property type="entry name" value="Lipase_GDSL"/>
    <property type="match status" value="1"/>
</dbReference>
<comment type="caution">
    <text evidence="3">The sequence shown here is derived from an EMBL/GenBank/DDBJ whole genome shotgun (WGS) entry which is preliminary data.</text>
</comment>
<dbReference type="InterPro" id="IPR001087">
    <property type="entry name" value="GDSL"/>
</dbReference>
<dbReference type="InterPro" id="IPR050592">
    <property type="entry name" value="GDSL_lipolytic_enzyme"/>
</dbReference>
<dbReference type="Proteomes" id="UP001237642">
    <property type="component" value="Unassembled WGS sequence"/>
</dbReference>
<dbReference type="EMBL" id="JAUIZM010000008">
    <property type="protein sequence ID" value="KAK1368750.1"/>
    <property type="molecule type" value="Genomic_DNA"/>
</dbReference>
<dbReference type="Gene3D" id="3.40.50.1110">
    <property type="entry name" value="SGNH hydrolase"/>
    <property type="match status" value="1"/>
</dbReference>
<keyword evidence="4" id="KW-1185">Reference proteome</keyword>
<feature type="signal peptide" evidence="2">
    <location>
        <begin position="1"/>
        <end position="23"/>
    </location>
</feature>
<reference evidence="3" key="1">
    <citation type="submission" date="2023-02" db="EMBL/GenBank/DDBJ databases">
        <title>Genome of toxic invasive species Heracleum sosnowskyi carries increased number of genes despite the absence of recent whole-genome duplications.</title>
        <authorList>
            <person name="Schelkunov M."/>
            <person name="Shtratnikova V."/>
            <person name="Makarenko M."/>
            <person name="Klepikova A."/>
            <person name="Omelchenko D."/>
            <person name="Novikova G."/>
            <person name="Obukhova E."/>
            <person name="Bogdanov V."/>
            <person name="Penin A."/>
            <person name="Logacheva M."/>
        </authorList>
    </citation>
    <scope>NUCLEOTIDE SEQUENCE</scope>
    <source>
        <strain evidence="3">Hsosn_3</strain>
        <tissue evidence="3">Leaf</tissue>
    </source>
</reference>
<keyword evidence="2" id="KW-0732">Signal</keyword>
<organism evidence="3 4">
    <name type="scientific">Heracleum sosnowskyi</name>
    <dbReference type="NCBI Taxonomy" id="360622"/>
    <lineage>
        <taxon>Eukaryota</taxon>
        <taxon>Viridiplantae</taxon>
        <taxon>Streptophyta</taxon>
        <taxon>Embryophyta</taxon>
        <taxon>Tracheophyta</taxon>
        <taxon>Spermatophyta</taxon>
        <taxon>Magnoliopsida</taxon>
        <taxon>eudicotyledons</taxon>
        <taxon>Gunneridae</taxon>
        <taxon>Pentapetalae</taxon>
        <taxon>asterids</taxon>
        <taxon>campanulids</taxon>
        <taxon>Apiales</taxon>
        <taxon>Apiaceae</taxon>
        <taxon>Apioideae</taxon>
        <taxon>apioid superclade</taxon>
        <taxon>Tordylieae</taxon>
        <taxon>Tordyliinae</taxon>
        <taxon>Heracleum</taxon>
    </lineage>
</organism>
<accession>A0AAD8HK21</accession>
<dbReference type="AlphaFoldDB" id="A0AAD8HK21"/>
<dbReference type="PANTHER" id="PTHR45642">
    <property type="entry name" value="GDSL ESTERASE/LIPASE EXL3"/>
    <property type="match status" value="1"/>
</dbReference>
<comment type="similarity">
    <text evidence="1">Belongs to the 'GDSL' lipolytic enzyme family.</text>
</comment>
<evidence type="ECO:0000256" key="2">
    <source>
        <dbReference type="SAM" id="SignalP"/>
    </source>
</evidence>
<dbReference type="InterPro" id="IPR035669">
    <property type="entry name" value="SGNH_plant_lipase-like"/>
</dbReference>
<dbReference type="InterPro" id="IPR036514">
    <property type="entry name" value="SGNH_hydro_sf"/>
</dbReference>
<proteinExistence type="inferred from homology"/>
<reference evidence="3" key="2">
    <citation type="submission" date="2023-05" db="EMBL/GenBank/DDBJ databases">
        <authorList>
            <person name="Schelkunov M.I."/>
        </authorList>
    </citation>
    <scope>NUCLEOTIDE SEQUENCE</scope>
    <source>
        <strain evidence="3">Hsosn_3</strain>
        <tissue evidence="3">Leaf</tissue>
    </source>
</reference>
<dbReference type="PANTHER" id="PTHR45642:SF107">
    <property type="entry name" value="SGNH HYDROLASE-TYPE ESTERASE SUPERFAMILY PROTEIN-RELATED"/>
    <property type="match status" value="1"/>
</dbReference>
<sequence length="354" mass="39797">MCLPNPNWLFGSLTWRLIQIGKALNIQLAAGSIRYWNPMNKLILLSLAQMQIPNRINNSINLAFFMFGDSTVDPGNNNNFQTILKGNFPPYQYGNDFVNQTPTGRLTNGRLVTDYAVSYAGVKDYVPPYSDPKLSTEELLTGVSFASAGSGFDPLTPKLNGAVVSMPKQMEYFREYKSRVEAQIGKERTEVLIKNVVYIISAGTNDYVFNYFGVSRVRRFSYSIVRYYQFLVQQIQQFIQDLLDFGAEKIVMVGLPPIGCLPVVITLNSGHIDRFLKRQCIPRLSEVAQGFNVVDTGCCGTGLLELSCLCNPRSSLCPNVSEYMFFDSVHPTERIYYLLFKALSPTIDLILQGK</sequence>
<protein>
    <submittedName>
        <fullName evidence="3">GDSL esterase/lipase</fullName>
    </submittedName>
</protein>
<name>A0AAD8HK21_9APIA</name>
<feature type="chain" id="PRO_5041962392" evidence="2">
    <location>
        <begin position="24"/>
        <end position="354"/>
    </location>
</feature>
<dbReference type="GO" id="GO:0016788">
    <property type="term" value="F:hydrolase activity, acting on ester bonds"/>
    <property type="evidence" value="ECO:0007669"/>
    <property type="project" value="InterPro"/>
</dbReference>
<dbReference type="SUPFAM" id="SSF52266">
    <property type="entry name" value="SGNH hydrolase"/>
    <property type="match status" value="1"/>
</dbReference>